<comment type="catalytic activity">
    <reaction evidence="12">
        <text>N(6)-biotinyl-L-lysyl-[protein] + hydrogencarbonate + ATP = N(6)-carboxybiotinyl-L-lysyl-[protein] + ADP + phosphate + H(+)</text>
        <dbReference type="Rhea" id="RHEA:13501"/>
        <dbReference type="Rhea" id="RHEA-COMP:10505"/>
        <dbReference type="Rhea" id="RHEA-COMP:10506"/>
        <dbReference type="ChEBI" id="CHEBI:15378"/>
        <dbReference type="ChEBI" id="CHEBI:17544"/>
        <dbReference type="ChEBI" id="CHEBI:30616"/>
        <dbReference type="ChEBI" id="CHEBI:43474"/>
        <dbReference type="ChEBI" id="CHEBI:83144"/>
        <dbReference type="ChEBI" id="CHEBI:83145"/>
        <dbReference type="ChEBI" id="CHEBI:456216"/>
        <dbReference type="EC" id="6.3.4.14"/>
    </reaction>
</comment>
<name>A0A7T6Z7I1_9BACI</name>
<keyword evidence="5" id="KW-0444">Lipid biosynthesis</keyword>
<dbReference type="GO" id="GO:0046872">
    <property type="term" value="F:metal ion binding"/>
    <property type="evidence" value="ECO:0007669"/>
    <property type="project" value="InterPro"/>
</dbReference>
<dbReference type="InterPro" id="IPR050856">
    <property type="entry name" value="Biotin_carboxylase_complex"/>
</dbReference>
<dbReference type="InterPro" id="IPR005479">
    <property type="entry name" value="CPAse_ATP-bd"/>
</dbReference>
<dbReference type="EC" id="6.3.4.14" evidence="4"/>
<dbReference type="NCBIfam" id="NF006367">
    <property type="entry name" value="PRK08591.1"/>
    <property type="match status" value="1"/>
</dbReference>
<evidence type="ECO:0000256" key="6">
    <source>
        <dbReference type="ARBA" id="ARBA00022598"/>
    </source>
</evidence>
<dbReference type="InterPro" id="IPR016185">
    <property type="entry name" value="PreATP-grasp_dom_sf"/>
</dbReference>
<sequence length="443" mass="49121">MFKKILVANRGEIAVRIISTCKILDIHAIAIYSEVDAESPHVMEADEAHCVGEAQVSESYLNIDKIIDIAKKSGADAIHPGYGFLSENAHFAKKSKNEGIVFIGPAPETMAQMGDKVLARKRMKEVGVPVIPGSDDPIADAEKAVSFADDIGYPVMLKAAAGGGGIGMEKVNDADALKKAFHSNQRRAENYFGSGSLYIEKALEVPRHIEVQVLGDQHGHVIHLGERDCSIQRRHQKVFEEAPAIGLSDELLSRLHEAAVQAAKSLKYENAGTLEFLVEDDEFYFLEMNTRLQVEHPVTEWVTGVDIVQEQLKVAAGEKLSVEQPQIKIKGHSIETRIYAEDPKTFFPSPGTIDDFHVPESEYIRLDTGVRSGTEITPHYDPLLAKLIVYGKSREEAIDRLEKTLDECDIRGLKTNLSFLREVSKHPEYTAGNVTIHFINEHF</sequence>
<dbReference type="SMART" id="SM00878">
    <property type="entry name" value="Biotin_carb_C"/>
    <property type="match status" value="1"/>
</dbReference>
<dbReference type="PROSITE" id="PS00866">
    <property type="entry name" value="CPSASE_1"/>
    <property type="match status" value="1"/>
</dbReference>
<dbReference type="FunFam" id="3.30.1490.20:FF:000003">
    <property type="entry name" value="acetyl-CoA carboxylase isoform X1"/>
    <property type="match status" value="1"/>
</dbReference>
<dbReference type="GO" id="GO:0004075">
    <property type="term" value="F:biotin carboxylase activity"/>
    <property type="evidence" value="ECO:0007669"/>
    <property type="project" value="UniProtKB-EC"/>
</dbReference>
<dbReference type="Gene3D" id="3.30.470.20">
    <property type="entry name" value="ATP-grasp fold, B domain"/>
    <property type="match status" value="1"/>
</dbReference>
<evidence type="ECO:0000256" key="11">
    <source>
        <dbReference type="ARBA" id="ARBA00023267"/>
    </source>
</evidence>
<keyword evidence="17" id="KW-1185">Reference proteome</keyword>
<organism evidence="16 17">
    <name type="scientific">Salicibibacter cibarius</name>
    <dbReference type="NCBI Taxonomy" id="2743000"/>
    <lineage>
        <taxon>Bacteria</taxon>
        <taxon>Bacillati</taxon>
        <taxon>Bacillota</taxon>
        <taxon>Bacilli</taxon>
        <taxon>Bacillales</taxon>
        <taxon>Bacillaceae</taxon>
        <taxon>Salicibibacter</taxon>
    </lineage>
</organism>
<evidence type="ECO:0000256" key="10">
    <source>
        <dbReference type="ARBA" id="ARBA00023160"/>
    </source>
</evidence>
<reference evidence="16 17" key="1">
    <citation type="submission" date="2020-06" db="EMBL/GenBank/DDBJ databases">
        <title>Genomic analysis of Salicibibacter sp. NKC5-3.</title>
        <authorList>
            <person name="Oh Y.J."/>
        </authorList>
    </citation>
    <scope>NUCLEOTIDE SEQUENCE [LARGE SCALE GENOMIC DNA]</scope>
    <source>
        <strain evidence="16 17">NKC5-3</strain>
    </source>
</reference>
<dbReference type="InterPro" id="IPR011761">
    <property type="entry name" value="ATP-grasp"/>
</dbReference>
<dbReference type="InterPro" id="IPR011054">
    <property type="entry name" value="Rudment_hybrid_motif"/>
</dbReference>
<comment type="function">
    <text evidence="1">This protein is a component of the acetyl coenzyme A carboxylase complex; first, biotin carboxylase catalyzes the carboxylation of the carrier protein and then the transcarboxylase transfers the carboxyl group to form malonyl-CoA.</text>
</comment>
<dbReference type="EMBL" id="CP054705">
    <property type="protein sequence ID" value="QQK77801.1"/>
    <property type="molecule type" value="Genomic_DNA"/>
</dbReference>
<evidence type="ECO:0000313" key="16">
    <source>
        <dbReference type="EMBL" id="QQK77801.1"/>
    </source>
</evidence>
<dbReference type="InterPro" id="IPR005481">
    <property type="entry name" value="BC-like_N"/>
</dbReference>
<dbReference type="Proteomes" id="UP000595823">
    <property type="component" value="Chromosome"/>
</dbReference>
<dbReference type="PANTHER" id="PTHR18866">
    <property type="entry name" value="CARBOXYLASE:PYRUVATE/ACETYL-COA/PROPIONYL-COA CARBOXYLASE"/>
    <property type="match status" value="1"/>
</dbReference>
<evidence type="ECO:0000256" key="5">
    <source>
        <dbReference type="ARBA" id="ARBA00022516"/>
    </source>
</evidence>
<dbReference type="InterPro" id="IPR013815">
    <property type="entry name" value="ATP_grasp_subdomain_1"/>
</dbReference>
<keyword evidence="11" id="KW-0092">Biotin</keyword>
<dbReference type="SUPFAM" id="SSF52440">
    <property type="entry name" value="PreATP-grasp domain"/>
    <property type="match status" value="1"/>
</dbReference>
<feature type="domain" description="ATP-grasp" evidence="14">
    <location>
        <begin position="120"/>
        <end position="316"/>
    </location>
</feature>
<accession>A0A7T6Z7I1</accession>
<dbReference type="PROSITE" id="PS50975">
    <property type="entry name" value="ATP_GRASP"/>
    <property type="match status" value="1"/>
</dbReference>
<dbReference type="PROSITE" id="PS00867">
    <property type="entry name" value="CPSASE_2"/>
    <property type="match status" value="1"/>
</dbReference>
<evidence type="ECO:0000313" key="17">
    <source>
        <dbReference type="Proteomes" id="UP000595823"/>
    </source>
</evidence>
<dbReference type="Gene3D" id="3.30.1490.20">
    <property type="entry name" value="ATP-grasp fold, A domain"/>
    <property type="match status" value="1"/>
</dbReference>
<dbReference type="InterPro" id="IPR005482">
    <property type="entry name" value="Biotin_COase_C"/>
</dbReference>
<comment type="subunit">
    <text evidence="3">Acetyl-CoA carboxylase is a heterohexamer of biotin carboxyl carrier protein, biotin carboxylase and the two subunits of carboxyl transferase in a 2:2 complex.</text>
</comment>
<keyword evidence="6" id="KW-0436">Ligase</keyword>
<keyword evidence="9 13" id="KW-0067">ATP-binding</keyword>
<evidence type="ECO:0000256" key="2">
    <source>
        <dbReference type="ARBA" id="ARBA00004956"/>
    </source>
</evidence>
<evidence type="ECO:0000256" key="12">
    <source>
        <dbReference type="ARBA" id="ARBA00048600"/>
    </source>
</evidence>
<evidence type="ECO:0000259" key="15">
    <source>
        <dbReference type="PROSITE" id="PS50979"/>
    </source>
</evidence>
<evidence type="ECO:0000259" key="14">
    <source>
        <dbReference type="PROSITE" id="PS50975"/>
    </source>
</evidence>
<evidence type="ECO:0000256" key="9">
    <source>
        <dbReference type="ARBA" id="ARBA00022840"/>
    </source>
</evidence>
<dbReference type="KEGG" id="scia:HUG15_20950"/>
<dbReference type="PANTHER" id="PTHR18866:SF33">
    <property type="entry name" value="METHYLCROTONOYL-COA CARBOXYLASE SUBUNIT ALPHA, MITOCHONDRIAL-RELATED"/>
    <property type="match status" value="1"/>
</dbReference>
<dbReference type="Gene3D" id="3.40.50.20">
    <property type="match status" value="1"/>
</dbReference>
<keyword evidence="8" id="KW-0276">Fatty acid metabolism</keyword>
<dbReference type="FunFam" id="3.40.50.20:FF:000010">
    <property type="entry name" value="Propionyl-CoA carboxylase subunit alpha"/>
    <property type="match status" value="1"/>
</dbReference>
<keyword evidence="7 13" id="KW-0547">Nucleotide-binding</keyword>
<evidence type="ECO:0000256" key="1">
    <source>
        <dbReference type="ARBA" id="ARBA00003761"/>
    </source>
</evidence>
<dbReference type="FunFam" id="3.30.470.20:FF:000028">
    <property type="entry name" value="Methylcrotonoyl-CoA carboxylase subunit alpha, mitochondrial"/>
    <property type="match status" value="1"/>
</dbReference>
<proteinExistence type="predicted"/>
<evidence type="ECO:0000256" key="7">
    <source>
        <dbReference type="ARBA" id="ARBA00022741"/>
    </source>
</evidence>
<dbReference type="AlphaFoldDB" id="A0A7T6Z7I1"/>
<keyword evidence="10" id="KW-0443">Lipid metabolism</keyword>
<protein>
    <recommendedName>
        <fullName evidence="4">biotin carboxylase</fullName>
        <ecNumber evidence="4">6.3.4.14</ecNumber>
    </recommendedName>
</protein>
<dbReference type="Pfam" id="PF00289">
    <property type="entry name" value="Biotin_carb_N"/>
    <property type="match status" value="1"/>
</dbReference>
<dbReference type="Pfam" id="PF02785">
    <property type="entry name" value="Biotin_carb_C"/>
    <property type="match status" value="1"/>
</dbReference>
<evidence type="ECO:0000256" key="3">
    <source>
        <dbReference type="ARBA" id="ARBA00011750"/>
    </source>
</evidence>
<dbReference type="GO" id="GO:0005524">
    <property type="term" value="F:ATP binding"/>
    <property type="evidence" value="ECO:0007669"/>
    <property type="project" value="UniProtKB-UniRule"/>
</dbReference>
<dbReference type="SUPFAM" id="SSF56059">
    <property type="entry name" value="Glutathione synthetase ATP-binding domain-like"/>
    <property type="match status" value="1"/>
</dbReference>
<evidence type="ECO:0000256" key="13">
    <source>
        <dbReference type="PROSITE-ProRule" id="PRU00409"/>
    </source>
</evidence>
<dbReference type="RefSeq" id="WP_200125485.1">
    <property type="nucleotide sequence ID" value="NZ_CP054705.1"/>
</dbReference>
<keyword evidence="10" id="KW-0275">Fatty acid biosynthesis</keyword>
<dbReference type="GO" id="GO:0006633">
    <property type="term" value="P:fatty acid biosynthetic process"/>
    <property type="evidence" value="ECO:0007669"/>
    <property type="project" value="UniProtKB-KW"/>
</dbReference>
<dbReference type="InterPro" id="IPR011764">
    <property type="entry name" value="Biotin_carboxylation_dom"/>
</dbReference>
<comment type="pathway">
    <text evidence="2">Lipid metabolism; malonyl-CoA biosynthesis; malonyl-CoA from acetyl-CoA: step 1/1.</text>
</comment>
<evidence type="ECO:0000256" key="4">
    <source>
        <dbReference type="ARBA" id="ARBA00013263"/>
    </source>
</evidence>
<evidence type="ECO:0000256" key="8">
    <source>
        <dbReference type="ARBA" id="ARBA00022832"/>
    </source>
</evidence>
<feature type="domain" description="Biotin carboxylation" evidence="15">
    <location>
        <begin position="1"/>
        <end position="443"/>
    </location>
</feature>
<dbReference type="PROSITE" id="PS50979">
    <property type="entry name" value="BC"/>
    <property type="match status" value="1"/>
</dbReference>
<gene>
    <name evidence="16" type="ORF">HUG15_20950</name>
</gene>
<dbReference type="SUPFAM" id="SSF51246">
    <property type="entry name" value="Rudiment single hybrid motif"/>
    <property type="match status" value="1"/>
</dbReference>
<dbReference type="Pfam" id="PF02786">
    <property type="entry name" value="CPSase_L_D2"/>
    <property type="match status" value="1"/>
</dbReference>